<sequence>MTKAINRRVVVHFPGFEPMTARAHHGRFKRSVQFSSKVWAYTADVSPLADEDVSPNFTVSSDVEGWKTSTTVHLCDHKALLERLTEKPILHRMLAGFLSAAQVVFYGAAAGYFRHAWRFGLFFVFPFLLMGLALAACLFVAATPFWLDLRPWHYGWSIPLAWLCFHYVLFPLSERFLILHLFADWQLAVSAARLDDPDLAIWLEQSAVRLAKALDEPADEYVISSHSMGSTLAAHVFGMVLENNPALMAGKKVVFLTLGGAILQCALLRPAARLRARVGAIARMPDVSFVEVHCLTDVIHFYKCPVVSLCGHPDAPQAEQMYIRVKQLLEPERYKRIKRDFLRVHRQYVLYGDRRGTFDFSLLTVSPFPAHRTDDVSKRDFTTLEQG</sequence>
<feature type="transmembrane region" description="Helical" evidence="1">
    <location>
        <begin position="93"/>
        <end position="113"/>
    </location>
</feature>
<protein>
    <recommendedName>
        <fullName evidence="4">Transmembrane protein</fullName>
    </recommendedName>
</protein>
<keyword evidence="1" id="KW-0472">Membrane</keyword>
<reference evidence="2 3" key="1">
    <citation type="submission" date="2019-12" db="EMBL/GenBank/DDBJ databases">
        <title>Shinella kummerowiae sp. nov., a symbiotic bacterium isolated from root nodules of the herbal legume Kummerowia stipulacea.</title>
        <authorList>
            <person name="Gao J."/>
        </authorList>
    </citation>
    <scope>NUCLEOTIDE SEQUENCE [LARGE SCALE GENOMIC DNA]</scope>
    <source>
        <strain evidence="2 3">CCBAU 25048</strain>
    </source>
</reference>
<comment type="caution">
    <text evidence="2">The sequence shown here is derived from an EMBL/GenBank/DDBJ whole genome shotgun (WGS) entry which is preliminary data.</text>
</comment>
<evidence type="ECO:0000313" key="2">
    <source>
        <dbReference type="EMBL" id="MXN44732.1"/>
    </source>
</evidence>
<keyword evidence="1" id="KW-0812">Transmembrane</keyword>
<evidence type="ECO:0008006" key="4">
    <source>
        <dbReference type="Google" id="ProtNLM"/>
    </source>
</evidence>
<dbReference type="Proteomes" id="UP000435802">
    <property type="component" value="Unassembled WGS sequence"/>
</dbReference>
<organism evidence="2 3">
    <name type="scientific">Shinella kummerowiae</name>
    <dbReference type="NCBI Taxonomy" id="417745"/>
    <lineage>
        <taxon>Bacteria</taxon>
        <taxon>Pseudomonadati</taxon>
        <taxon>Pseudomonadota</taxon>
        <taxon>Alphaproteobacteria</taxon>
        <taxon>Hyphomicrobiales</taxon>
        <taxon>Rhizobiaceae</taxon>
        <taxon>Shinella</taxon>
    </lineage>
</organism>
<evidence type="ECO:0000256" key="1">
    <source>
        <dbReference type="SAM" id="Phobius"/>
    </source>
</evidence>
<accession>A0A6N8SCM3</accession>
<evidence type="ECO:0000313" key="3">
    <source>
        <dbReference type="Proteomes" id="UP000435802"/>
    </source>
</evidence>
<feature type="transmembrane region" description="Helical" evidence="1">
    <location>
        <begin position="119"/>
        <end position="142"/>
    </location>
</feature>
<dbReference type="AlphaFoldDB" id="A0A6N8SCM3"/>
<keyword evidence="1" id="KW-1133">Transmembrane helix</keyword>
<dbReference type="OrthoDB" id="7257484at2"/>
<name>A0A6N8SCM3_9HYPH</name>
<dbReference type="EMBL" id="WUMK01000002">
    <property type="protein sequence ID" value="MXN44732.1"/>
    <property type="molecule type" value="Genomic_DNA"/>
</dbReference>
<proteinExistence type="predicted"/>
<keyword evidence="3" id="KW-1185">Reference proteome</keyword>
<gene>
    <name evidence="2" type="ORF">GR138_06000</name>
</gene>
<feature type="transmembrane region" description="Helical" evidence="1">
    <location>
        <begin position="154"/>
        <end position="172"/>
    </location>
</feature>